<proteinExistence type="predicted"/>
<evidence type="ECO:0000259" key="5">
    <source>
        <dbReference type="PROSITE" id="PS50109"/>
    </source>
</evidence>
<dbReference type="PRINTS" id="PR00344">
    <property type="entry name" value="BCTRLSENSOR"/>
</dbReference>
<protein>
    <recommendedName>
        <fullName evidence="2">histidine kinase</fullName>
        <ecNumber evidence="2">2.7.13.3</ecNumber>
    </recommendedName>
</protein>
<dbReference type="InterPro" id="IPR041664">
    <property type="entry name" value="AAA_16"/>
</dbReference>
<dbReference type="SUPFAM" id="SSF52540">
    <property type="entry name" value="P-loop containing nucleoside triphosphate hydrolases"/>
    <property type="match status" value="1"/>
</dbReference>
<dbReference type="SUPFAM" id="SSF56112">
    <property type="entry name" value="Protein kinase-like (PK-like)"/>
    <property type="match status" value="1"/>
</dbReference>
<dbReference type="BioCyc" id="SCEL448385:SCE_RS45530-MONOMER"/>
<dbReference type="Gene3D" id="3.30.450.40">
    <property type="match status" value="1"/>
</dbReference>
<evidence type="ECO:0000259" key="4">
    <source>
        <dbReference type="PROSITE" id="PS50011"/>
    </source>
</evidence>
<dbReference type="InterPro" id="IPR036890">
    <property type="entry name" value="HATPase_C_sf"/>
</dbReference>
<dbReference type="Gene3D" id="1.10.287.130">
    <property type="match status" value="1"/>
</dbReference>
<dbReference type="eggNOG" id="COG4191">
    <property type="taxonomic scope" value="Bacteria"/>
</dbReference>
<comment type="catalytic activity">
    <reaction evidence="1">
        <text>ATP + protein L-histidine = ADP + protein N-phospho-L-histidine.</text>
        <dbReference type="EC" id="2.7.13.3"/>
    </reaction>
</comment>
<dbReference type="SUPFAM" id="SSF55874">
    <property type="entry name" value="ATPase domain of HSP90 chaperone/DNA topoisomerase II/histidine kinase"/>
    <property type="match status" value="1"/>
</dbReference>
<dbReference type="GO" id="GO:0000155">
    <property type="term" value="F:phosphorelay sensor kinase activity"/>
    <property type="evidence" value="ECO:0007669"/>
    <property type="project" value="InterPro"/>
</dbReference>
<dbReference type="Pfam" id="PF01590">
    <property type="entry name" value="GAF"/>
    <property type="match status" value="1"/>
</dbReference>
<dbReference type="Gene3D" id="3.40.50.300">
    <property type="entry name" value="P-loop containing nucleotide triphosphate hydrolases"/>
    <property type="match status" value="1"/>
</dbReference>
<dbReference type="Pfam" id="PF02518">
    <property type="entry name" value="HATPase_c"/>
    <property type="match status" value="1"/>
</dbReference>
<keyword evidence="7" id="KW-1185">Reference proteome</keyword>
<evidence type="ECO:0000256" key="3">
    <source>
        <dbReference type="ARBA" id="ARBA00022553"/>
    </source>
</evidence>
<dbReference type="InterPro" id="IPR036097">
    <property type="entry name" value="HisK_dim/P_sf"/>
</dbReference>
<evidence type="ECO:0000256" key="1">
    <source>
        <dbReference type="ARBA" id="ARBA00000085"/>
    </source>
</evidence>
<dbReference type="InterPro" id="IPR003661">
    <property type="entry name" value="HisK_dim/P_dom"/>
</dbReference>
<dbReference type="SMART" id="SM00387">
    <property type="entry name" value="HATPase_c"/>
    <property type="match status" value="1"/>
</dbReference>
<dbReference type="PROSITE" id="PS50011">
    <property type="entry name" value="PROTEIN_KINASE_DOM"/>
    <property type="match status" value="1"/>
</dbReference>
<evidence type="ECO:0000313" key="6">
    <source>
        <dbReference type="EMBL" id="CAN99059.1"/>
    </source>
</evidence>
<dbReference type="EMBL" id="AM746676">
    <property type="protein sequence ID" value="CAN99059.1"/>
    <property type="molecule type" value="Genomic_DNA"/>
</dbReference>
<feature type="domain" description="Protein kinase" evidence="4">
    <location>
        <begin position="6"/>
        <end position="266"/>
    </location>
</feature>
<dbReference type="Proteomes" id="UP000002139">
    <property type="component" value="Chromosome"/>
</dbReference>
<dbReference type="InterPro" id="IPR029016">
    <property type="entry name" value="GAF-like_dom_sf"/>
</dbReference>
<dbReference type="SMART" id="SM00388">
    <property type="entry name" value="HisKA"/>
    <property type="match status" value="1"/>
</dbReference>
<dbReference type="PANTHER" id="PTHR43642:SF1">
    <property type="entry name" value="HYBRID SIGNAL TRANSDUCTION HISTIDINE KINASE G"/>
    <property type="match status" value="1"/>
</dbReference>
<dbReference type="SUPFAM" id="SSF47384">
    <property type="entry name" value="Homodimeric domain of signal transducing histidine kinase"/>
    <property type="match status" value="1"/>
</dbReference>
<dbReference type="RefSeq" id="WP_012241498.1">
    <property type="nucleotide sequence ID" value="NC_010162.1"/>
</dbReference>
<dbReference type="GO" id="GO:0005524">
    <property type="term" value="F:ATP binding"/>
    <property type="evidence" value="ECO:0007669"/>
    <property type="project" value="InterPro"/>
</dbReference>
<dbReference type="Gene3D" id="3.30.565.10">
    <property type="entry name" value="Histidine kinase-like ATPase, C-terminal domain"/>
    <property type="match status" value="1"/>
</dbReference>
<keyword evidence="3" id="KW-0597">Phosphoprotein</keyword>
<dbReference type="InterPro" id="IPR005467">
    <property type="entry name" value="His_kinase_dom"/>
</dbReference>
<dbReference type="Gene3D" id="1.10.510.10">
    <property type="entry name" value="Transferase(Phosphotransferase) domain 1"/>
    <property type="match status" value="1"/>
</dbReference>
<dbReference type="PANTHER" id="PTHR43642">
    <property type="entry name" value="HYBRID SIGNAL TRANSDUCTION HISTIDINE KINASE G"/>
    <property type="match status" value="1"/>
</dbReference>
<dbReference type="KEGG" id="scl:sce8887"/>
<evidence type="ECO:0000256" key="2">
    <source>
        <dbReference type="ARBA" id="ARBA00012438"/>
    </source>
</evidence>
<name>A9G5P9_SORC5</name>
<dbReference type="eggNOG" id="COG0515">
    <property type="taxonomic scope" value="Bacteria"/>
</dbReference>
<dbReference type="EC" id="2.7.13.3" evidence="2"/>
<dbReference type="eggNOG" id="COG3899">
    <property type="taxonomic scope" value="Bacteria"/>
</dbReference>
<dbReference type="InterPro" id="IPR003594">
    <property type="entry name" value="HATPase_dom"/>
</dbReference>
<feature type="domain" description="Histidine kinase" evidence="5">
    <location>
        <begin position="1543"/>
        <end position="1782"/>
    </location>
</feature>
<dbReference type="InterPro" id="IPR003018">
    <property type="entry name" value="GAF"/>
</dbReference>
<gene>
    <name evidence="6" type="ordered locus">sce8887</name>
</gene>
<dbReference type="CDD" id="cd14014">
    <property type="entry name" value="STKc_PknB_like"/>
    <property type="match status" value="1"/>
</dbReference>
<dbReference type="CDD" id="cd00082">
    <property type="entry name" value="HisKA"/>
    <property type="match status" value="1"/>
</dbReference>
<organism evidence="6 7">
    <name type="scientific">Sorangium cellulosum (strain So ce56)</name>
    <name type="common">Polyangium cellulosum (strain So ce56)</name>
    <dbReference type="NCBI Taxonomy" id="448385"/>
    <lineage>
        <taxon>Bacteria</taxon>
        <taxon>Pseudomonadati</taxon>
        <taxon>Myxococcota</taxon>
        <taxon>Polyangia</taxon>
        <taxon>Polyangiales</taxon>
        <taxon>Polyangiaceae</taxon>
        <taxon>Sorangium</taxon>
    </lineage>
</organism>
<dbReference type="InterPro" id="IPR027417">
    <property type="entry name" value="P-loop_NTPase"/>
</dbReference>
<dbReference type="InterPro" id="IPR000719">
    <property type="entry name" value="Prot_kinase_dom"/>
</dbReference>
<dbReference type="PROSITE" id="PS50109">
    <property type="entry name" value="HIS_KIN"/>
    <property type="match status" value="1"/>
</dbReference>
<dbReference type="SUPFAM" id="SSF55781">
    <property type="entry name" value="GAF domain-like"/>
    <property type="match status" value="1"/>
</dbReference>
<dbReference type="InterPro" id="IPR053159">
    <property type="entry name" value="Hybrid_Histidine_Kinase"/>
</dbReference>
<evidence type="ECO:0000313" key="7">
    <source>
        <dbReference type="Proteomes" id="UP000002139"/>
    </source>
</evidence>
<dbReference type="Pfam" id="PF13191">
    <property type="entry name" value="AAA_16"/>
    <property type="match status" value="1"/>
</dbReference>
<reference evidence="6 7" key="1">
    <citation type="journal article" date="2007" name="Nat. Biotechnol.">
        <title>Complete genome sequence of the myxobacterium Sorangium cellulosum.</title>
        <authorList>
            <person name="Schneiker S."/>
            <person name="Perlova O."/>
            <person name="Kaiser O."/>
            <person name="Gerth K."/>
            <person name="Alici A."/>
            <person name="Altmeyer M.O."/>
            <person name="Bartels D."/>
            <person name="Bekel T."/>
            <person name="Beyer S."/>
            <person name="Bode E."/>
            <person name="Bode H.B."/>
            <person name="Bolten C.J."/>
            <person name="Choudhuri J.V."/>
            <person name="Doss S."/>
            <person name="Elnakady Y.A."/>
            <person name="Frank B."/>
            <person name="Gaigalat L."/>
            <person name="Goesmann A."/>
            <person name="Groeger C."/>
            <person name="Gross F."/>
            <person name="Jelsbak L."/>
            <person name="Jelsbak L."/>
            <person name="Kalinowski J."/>
            <person name="Kegler C."/>
            <person name="Knauber T."/>
            <person name="Konietzny S."/>
            <person name="Kopp M."/>
            <person name="Krause L."/>
            <person name="Krug D."/>
            <person name="Linke B."/>
            <person name="Mahmud T."/>
            <person name="Martinez-Arias R."/>
            <person name="McHardy A.C."/>
            <person name="Merai M."/>
            <person name="Meyer F."/>
            <person name="Mormann S."/>
            <person name="Munoz-Dorado J."/>
            <person name="Perez J."/>
            <person name="Pradella S."/>
            <person name="Rachid S."/>
            <person name="Raddatz G."/>
            <person name="Rosenau F."/>
            <person name="Rueckert C."/>
            <person name="Sasse F."/>
            <person name="Scharfe M."/>
            <person name="Schuster S.C."/>
            <person name="Suen G."/>
            <person name="Treuner-Lange A."/>
            <person name="Velicer G.J."/>
            <person name="Vorholter F.-J."/>
            <person name="Weissman K.J."/>
            <person name="Welch R.D."/>
            <person name="Wenzel S.C."/>
            <person name="Whitworth D.E."/>
            <person name="Wilhelm S."/>
            <person name="Wittmann C."/>
            <person name="Bloecker H."/>
            <person name="Puehler A."/>
            <person name="Mueller R."/>
        </authorList>
    </citation>
    <scope>NUCLEOTIDE SEQUENCE [LARGE SCALE GENOMIC DNA]</scope>
    <source>
        <strain evidence="7">So ce56</strain>
    </source>
</reference>
<keyword evidence="6" id="KW-0808">Transferase</keyword>
<dbReference type="InterPro" id="IPR011009">
    <property type="entry name" value="Kinase-like_dom_sf"/>
</dbReference>
<dbReference type="SMART" id="SM00065">
    <property type="entry name" value="GAF"/>
    <property type="match status" value="1"/>
</dbReference>
<dbReference type="InterPro" id="IPR004358">
    <property type="entry name" value="Sig_transdc_His_kin-like_C"/>
</dbReference>
<dbReference type="Pfam" id="PF00069">
    <property type="entry name" value="Pkinase"/>
    <property type="match status" value="1"/>
</dbReference>
<sequence>MVLPGYEIQAQVYDSTNTRVCRALRKADGEPLILKILKPLRPSPERLAWFQREYDMQRGIELPCVPRAYGLGLELQGWTMAIEDFGGESLDRLLRRGTPPLAEALDIAVRVVDALGQLHEQRIIHKDINPSNIVWSAERERLAIIDFGISTVLSRENPVLKSPDVLDGTLMYIAPEQTGRTNRAIDYRTDFYSLGVTLYELFTGAVPFPAQDAMELVHCHLARLPAPPHARAKGVPRAVSDVVMRLLEKAPEARYQSTYGIKADLAACIAALRDTGAVGAIELGARDVPERFQIPQRLYGREREVEALLSTFERVAQGARSAVEGARGAAELLLVTGSSGIGKSALVRELYEPITRRRGYFIGGKYDQLQRATPYAAVVAAFRSLVRQILGESQARLAGWQEALRGALGQNGQVILDVIPEVEAILGPQPPVPELGPTETQNRFNLVLERFLRVFAKREHPLVIFLDDLQWADAASLRLLERVLGEERLAHLFLIGAYRDNEVGPAHPLTMTLAAIRAYGTAVREIHLGPLAREHVEELLGQAMHAEPERVRPLAELIVRKTEGNPLFVSELLKAVHKEGFIAFDRQRGQWQWDLGRIEAKGVTDGIIDLMIGKIRSLPAATQQALSLGACMGSEIDGRALSLVAGRSEEALSQALFAAALEGLLLPASELEVVQDSTNPSLLVRHYRFLHDRVQQAAYALVEEAERPAVHLRIGRLLLSKISGPERAERIFQLATHLNQGRGLVTDPVERLEIARLNLEAGKRAKSSTAYAAAREYLAAGLALLPEGSWGEHHDLTADLHRALAEAEGLNGNHARAETLARALLDHARTPLEQAGVYDALVSHCTMVGRYAEAIDVARRGLALLGIDLPERDLGAALEAELADVDRRLADRPLESLLDAPAVEDPAGKAALKLLSNVLSATFYVDRQLYAFTVTKSVGLSLQYGLAPGACSIFAFYGIVLSGFRGQQLAGYELGVLAVRLGERFNSPGDVCNSCFALGNFLLPWVKHLPAAQAVNDAGYKAGLEAGELRYAGYILIYKLFNQLYEGRPLAQVLADLPEFLHFNQKSKNQIAIDIIRGLELALADLSGRAGGAAPDPAAEADYLAACEANQSVMALCYHHILKTQTLYLHGDLAGARAAATRAEALISAVTGNVASAEHQFHHALCLAALADGAGADERRALQEAAAARRDQLGRWAEVCPETFSHMHALVGAELGRLAGETGEAIELYERAITSARAHGFLQDEALASELYGRFWLRRGKERLGRDYLADARYGFELWGARRKVALLDAELDPPQPLAEAPLDRTTLTTTSTRQQTSRVLDLGSVLKASQAIASELVLERLLTKLMTIVIENAGAERGVLLLAQGEELIPSVEARVDPADPRAAPAVTELELVSSVEGGQFAESIAVYVERTRESVLLGDAAHEGDFTQSPYITRNQTRSVLCMPLLNQGKLIGVLYLENNLATGAFTQERLEVLRLLSAQMAVSIENAVLYGQLEQRVGERTAELRKKNADLEEALHHLKATQFQLVQSEKMASLGQLTAGIAHEIKNPLNFINNFAEANVDIAAEILDGLASNRDLRVAEIEDLVVSLKQSAEKIAENGRRTDGIVRGMMQHASGGTGERQSVGLNGLLDQYVSLAYHGMRAQKLDLNVVIERDYDAAVGAIELVPQEIGRVFVNLLTNAFHALREKQRSAAGPYVPTLVVSTRRLGREVEIRVRDNGVGVPEALRDKIFHPFFTTKPTGQGTGLGLSLSYDIVQAHRGTIRVDGKEGEGATFIVTLPG</sequence>
<dbReference type="HOGENOM" id="CLU_000445_34_2_7"/>
<dbReference type="OrthoDB" id="5476122at2"/>
<keyword evidence="6" id="KW-0418">Kinase</keyword>
<dbReference type="STRING" id="448385.sce8887"/>
<accession>A9G5P9</accession>